<organism evidence="1">
    <name type="scientific">Cacopsylla melanoneura</name>
    <dbReference type="NCBI Taxonomy" id="428564"/>
    <lineage>
        <taxon>Eukaryota</taxon>
        <taxon>Metazoa</taxon>
        <taxon>Ecdysozoa</taxon>
        <taxon>Arthropoda</taxon>
        <taxon>Hexapoda</taxon>
        <taxon>Insecta</taxon>
        <taxon>Pterygota</taxon>
        <taxon>Neoptera</taxon>
        <taxon>Paraneoptera</taxon>
        <taxon>Hemiptera</taxon>
        <taxon>Sternorrhyncha</taxon>
        <taxon>Psylloidea</taxon>
        <taxon>Psyllidae</taxon>
        <taxon>Psyllinae</taxon>
        <taxon>Cacopsylla</taxon>
    </lineage>
</organism>
<dbReference type="AlphaFoldDB" id="A0A8D9FGZ1"/>
<evidence type="ECO:0000313" key="1">
    <source>
        <dbReference type="EMBL" id="CAG6788085.1"/>
    </source>
</evidence>
<sequence>MVLFLATMSPVFNTRYTLSMSCCEMVTLGLCTLCFRGLSFLRLPLKGVVSLGRWLPNLRLDLFGTAFNTTLPLFISKIWTWKVLKFFFFLSPVVPFIFLE</sequence>
<reference evidence="1" key="1">
    <citation type="submission" date="2021-05" db="EMBL/GenBank/DDBJ databases">
        <authorList>
            <person name="Alioto T."/>
            <person name="Alioto T."/>
            <person name="Gomez Garrido J."/>
        </authorList>
    </citation>
    <scope>NUCLEOTIDE SEQUENCE</scope>
</reference>
<dbReference type="EMBL" id="HBUF01657647">
    <property type="protein sequence ID" value="CAG6788085.1"/>
    <property type="molecule type" value="Transcribed_RNA"/>
</dbReference>
<proteinExistence type="predicted"/>
<name>A0A8D9FGZ1_9HEMI</name>
<protein>
    <submittedName>
        <fullName evidence="1">Uncharacterized protein</fullName>
    </submittedName>
</protein>
<accession>A0A8D9FGZ1</accession>